<dbReference type="EC" id="2.7.7.72" evidence="11"/>
<evidence type="ECO:0000256" key="9">
    <source>
        <dbReference type="ARBA" id="ARBA00022842"/>
    </source>
</evidence>
<proteinExistence type="inferred from homology"/>
<keyword evidence="9 11" id="KW-0460">Magnesium</keyword>
<evidence type="ECO:0000256" key="10">
    <source>
        <dbReference type="ARBA" id="ARBA00022884"/>
    </source>
</evidence>
<dbReference type="Gene3D" id="1.20.58.560">
    <property type="match status" value="1"/>
</dbReference>
<protein>
    <recommendedName>
        <fullName evidence="11">CCA-adding enzyme</fullName>
        <ecNumber evidence="11">2.7.7.72</ecNumber>
    </recommendedName>
    <alternativeName>
        <fullName evidence="11">CCA tRNA nucleotidyltransferase</fullName>
    </alternativeName>
    <alternativeName>
        <fullName evidence="11">tRNA CCA-pyrophosphorylase</fullName>
    </alternativeName>
    <alternativeName>
        <fullName evidence="11">tRNA adenylyl-/cytidylyl- transferase</fullName>
    </alternativeName>
    <alternativeName>
        <fullName evidence="11">tRNA nucleotidyltransferase</fullName>
    </alternativeName>
    <alternativeName>
        <fullName evidence="11">tRNA-NT</fullName>
    </alternativeName>
</protein>
<dbReference type="CDD" id="cd05398">
    <property type="entry name" value="NT_ClassII-CCAase"/>
    <property type="match status" value="1"/>
</dbReference>
<dbReference type="RefSeq" id="WP_066262745.1">
    <property type="nucleotide sequence ID" value="NZ_JARMAB010000029.1"/>
</dbReference>
<dbReference type="Pfam" id="PF12627">
    <property type="entry name" value="PolyA_pol_RNAbd"/>
    <property type="match status" value="1"/>
</dbReference>
<feature type="binding site" evidence="11">
    <location>
        <position position="157"/>
    </location>
    <ligand>
        <name>ATP</name>
        <dbReference type="ChEBI" id="CHEBI:30616"/>
    </ligand>
</feature>
<dbReference type="PANTHER" id="PTHR46173:SF1">
    <property type="entry name" value="CCA TRNA NUCLEOTIDYLTRANSFERASE 1, MITOCHONDRIAL"/>
    <property type="match status" value="1"/>
</dbReference>
<keyword evidence="2 11" id="KW-0808">Transferase</keyword>
<feature type="binding site" evidence="11">
    <location>
        <position position="111"/>
    </location>
    <ligand>
        <name>ATP</name>
        <dbReference type="ChEBI" id="CHEBI:30616"/>
    </ligand>
</feature>
<evidence type="ECO:0000259" key="12">
    <source>
        <dbReference type="Pfam" id="PF01743"/>
    </source>
</evidence>
<evidence type="ECO:0000256" key="8">
    <source>
        <dbReference type="ARBA" id="ARBA00022840"/>
    </source>
</evidence>
<name>A0ABU6ML39_9BACI</name>
<evidence type="ECO:0000256" key="2">
    <source>
        <dbReference type="ARBA" id="ARBA00022679"/>
    </source>
</evidence>
<evidence type="ECO:0000256" key="11">
    <source>
        <dbReference type="HAMAP-Rule" id="MF_01263"/>
    </source>
</evidence>
<keyword evidence="5 11" id="KW-0479">Metal-binding</keyword>
<dbReference type="Gene3D" id="1.10.110.30">
    <property type="match status" value="1"/>
</dbReference>
<evidence type="ECO:0000259" key="13">
    <source>
        <dbReference type="Pfam" id="PF12627"/>
    </source>
</evidence>
<evidence type="ECO:0000256" key="1">
    <source>
        <dbReference type="ARBA" id="ARBA00001946"/>
    </source>
</evidence>
<dbReference type="InterPro" id="IPR043519">
    <property type="entry name" value="NT_sf"/>
</dbReference>
<dbReference type="EMBL" id="JARMAB010000029">
    <property type="protein sequence ID" value="MED1205019.1"/>
    <property type="molecule type" value="Genomic_DNA"/>
</dbReference>
<dbReference type="Proteomes" id="UP001341444">
    <property type="component" value="Unassembled WGS sequence"/>
</dbReference>
<keyword evidence="6 11" id="KW-0547">Nucleotide-binding</keyword>
<dbReference type="Pfam" id="PF13735">
    <property type="entry name" value="tRNA_NucTran2_2"/>
    <property type="match status" value="1"/>
</dbReference>
<feature type="binding site" evidence="11">
    <location>
        <position position="160"/>
    </location>
    <ligand>
        <name>ATP</name>
        <dbReference type="ChEBI" id="CHEBI:30616"/>
    </ligand>
</feature>
<evidence type="ECO:0000256" key="7">
    <source>
        <dbReference type="ARBA" id="ARBA00022800"/>
    </source>
</evidence>
<gene>
    <name evidence="11" type="primary">cca</name>
    <name evidence="15" type="ORF">P4T90_18385</name>
</gene>
<comment type="miscellaneous">
    <text evidence="11">A single active site specifically recognizes both ATP and CTP and is responsible for their addition.</text>
</comment>
<dbReference type="HAMAP" id="MF_01263">
    <property type="entry name" value="CCA_bact_type3"/>
    <property type="match status" value="1"/>
</dbReference>
<evidence type="ECO:0000313" key="15">
    <source>
        <dbReference type="EMBL" id="MED1205019.1"/>
    </source>
</evidence>
<feature type="binding site" evidence="11">
    <location>
        <position position="157"/>
    </location>
    <ligand>
        <name>CTP</name>
        <dbReference type="ChEBI" id="CHEBI:37563"/>
    </ligand>
</feature>
<keyword evidence="8 11" id="KW-0067">ATP-binding</keyword>
<evidence type="ECO:0000256" key="5">
    <source>
        <dbReference type="ARBA" id="ARBA00022723"/>
    </source>
</evidence>
<feature type="binding site" evidence="11">
    <location>
        <position position="30"/>
    </location>
    <ligand>
        <name>ATP</name>
        <dbReference type="ChEBI" id="CHEBI:30616"/>
    </ligand>
</feature>
<feature type="binding site" evidence="11">
    <location>
        <position position="163"/>
    </location>
    <ligand>
        <name>ATP</name>
        <dbReference type="ChEBI" id="CHEBI:30616"/>
    </ligand>
</feature>
<keyword evidence="3 11" id="KW-0819">tRNA processing</keyword>
<dbReference type="PANTHER" id="PTHR46173">
    <property type="entry name" value="CCA TRNA NUCLEOTIDYLTRANSFERASE 1, MITOCHONDRIAL"/>
    <property type="match status" value="1"/>
</dbReference>
<dbReference type="SUPFAM" id="SSF81891">
    <property type="entry name" value="Poly A polymerase C-terminal region-like"/>
    <property type="match status" value="1"/>
</dbReference>
<comment type="catalytic activity">
    <reaction evidence="11">
        <text>a tRNA precursor + 2 CTP + ATP = a tRNA with a 3' CCA end + 3 diphosphate</text>
        <dbReference type="Rhea" id="RHEA:14433"/>
        <dbReference type="Rhea" id="RHEA-COMP:10465"/>
        <dbReference type="Rhea" id="RHEA-COMP:10468"/>
        <dbReference type="ChEBI" id="CHEBI:30616"/>
        <dbReference type="ChEBI" id="CHEBI:33019"/>
        <dbReference type="ChEBI" id="CHEBI:37563"/>
        <dbReference type="ChEBI" id="CHEBI:74896"/>
        <dbReference type="ChEBI" id="CHEBI:83071"/>
        <dbReference type="EC" id="2.7.7.72"/>
    </reaction>
</comment>
<comment type="caution">
    <text evidence="15">The sequence shown here is derived from an EMBL/GenBank/DDBJ whole genome shotgun (WGS) entry which is preliminary data.</text>
</comment>
<dbReference type="Gene3D" id="3.30.460.10">
    <property type="entry name" value="Beta Polymerase, domain 2"/>
    <property type="match status" value="1"/>
</dbReference>
<evidence type="ECO:0000256" key="6">
    <source>
        <dbReference type="ARBA" id="ARBA00022741"/>
    </source>
</evidence>
<feature type="binding site" evidence="11">
    <location>
        <position position="40"/>
    </location>
    <ligand>
        <name>Mg(2+)</name>
        <dbReference type="ChEBI" id="CHEBI:18420"/>
    </ligand>
</feature>
<comment type="cofactor">
    <cofactor evidence="1 11">
        <name>Mg(2+)</name>
        <dbReference type="ChEBI" id="CHEBI:18420"/>
    </cofactor>
</comment>
<dbReference type="InterPro" id="IPR023068">
    <property type="entry name" value="CCA-adding_enz_firmicutes"/>
</dbReference>
<feature type="domain" description="CCA-adding enzyme C-terminal" evidence="14">
    <location>
        <begin position="246"/>
        <end position="391"/>
    </location>
</feature>
<dbReference type="InterPro" id="IPR002646">
    <property type="entry name" value="PolA_pol_head_dom"/>
</dbReference>
<dbReference type="GO" id="GO:0004810">
    <property type="term" value="F:CCA tRNA nucleotidyltransferase activity"/>
    <property type="evidence" value="ECO:0007669"/>
    <property type="project" value="UniProtKB-EC"/>
</dbReference>
<dbReference type="Pfam" id="PF01743">
    <property type="entry name" value="PolyA_pol"/>
    <property type="match status" value="1"/>
</dbReference>
<feature type="binding site" evidence="11">
    <location>
        <position position="154"/>
    </location>
    <ligand>
        <name>CTP</name>
        <dbReference type="ChEBI" id="CHEBI:37563"/>
    </ligand>
</feature>
<comment type="function">
    <text evidence="11">Catalyzes the addition and repair of the essential 3'-terminal CCA sequence in tRNAs without using a nucleic acid template. Adds these three nucleotides in the order of C, C, and A to the tRNA nucleotide-73, using CTP and ATP as substrates and producing inorganic pyrophosphate. tRNA 3'-terminal CCA addition is required both for tRNA processing and repair. Also involved in tRNA surveillance by mediating tandem CCA addition to generate a CCACCA at the 3' terminus of unstable tRNAs. While stable tRNAs receive only 3'-terminal CCA, unstable tRNAs are marked with CCACCA and rapidly degraded.</text>
</comment>
<keyword evidence="7 11" id="KW-0692">RNA repair</keyword>
<sequence length="402" mass="46343">MHEQFKKAIPILKKVEEAGYEAFFVGGSIRDYLLDRPIADVDIATSATPVEIKSIFPKTIDVGIEHGTIMIQENGETYEVTTFRSESDYQDFRHPGEVRFIRSLEEDLRRRDFTMNAIAMNRFGEIQDPFNGQADLEKRRIQTVGPADERFNEDALRMMRAVRFVSQLGFILDPQTEAALCKNAWLLKNISIERITAEFQKLLKGPHKKQAYEILAKTGLSTMLPGMEEGKTALETCTAYQMDLLNENQLWLLLLFEMNPKDPMDFLKKWKLPSKKIKYLSSLARGLKLRMKKEWTIPALFEVKREAAMDIEAVYAILQKKSPEELLPSIEKLFNQMVIKDKSEITVTGTDLMDWYNKPAGPWIKKALHEIQRSILLKKVKNDKGAIKEWLQTCSQPPESDY</sequence>
<feature type="binding site" evidence="11">
    <location>
        <position position="27"/>
    </location>
    <ligand>
        <name>CTP</name>
        <dbReference type="ChEBI" id="CHEBI:37563"/>
    </ligand>
</feature>
<evidence type="ECO:0000259" key="14">
    <source>
        <dbReference type="Pfam" id="PF13735"/>
    </source>
</evidence>
<organism evidence="15 16">
    <name type="scientific">Heyndrickxia acidicola</name>
    <dbReference type="NCBI Taxonomy" id="209389"/>
    <lineage>
        <taxon>Bacteria</taxon>
        <taxon>Bacillati</taxon>
        <taxon>Bacillota</taxon>
        <taxon>Bacilli</taxon>
        <taxon>Bacillales</taxon>
        <taxon>Bacillaceae</taxon>
        <taxon>Heyndrickxia</taxon>
    </lineage>
</organism>
<comment type="subunit">
    <text evidence="11">Homodimer.</text>
</comment>
<dbReference type="InterPro" id="IPR032810">
    <property type="entry name" value="CCA-adding_enz_C"/>
</dbReference>
<feature type="binding site" evidence="11">
    <location>
        <position position="42"/>
    </location>
    <ligand>
        <name>Mg(2+)</name>
        <dbReference type="ChEBI" id="CHEBI:18420"/>
    </ligand>
</feature>
<feature type="binding site" evidence="11">
    <location>
        <position position="163"/>
    </location>
    <ligand>
        <name>CTP</name>
        <dbReference type="ChEBI" id="CHEBI:37563"/>
    </ligand>
</feature>
<dbReference type="SUPFAM" id="SSF81301">
    <property type="entry name" value="Nucleotidyltransferase"/>
    <property type="match status" value="1"/>
</dbReference>
<dbReference type="Gene3D" id="1.10.246.80">
    <property type="match status" value="1"/>
</dbReference>
<comment type="catalytic activity">
    <reaction evidence="11">
        <text>a tRNA with a 3' CCA end + 2 CTP + ATP = a tRNA with a 3' CCACCA end + 3 diphosphate</text>
        <dbReference type="Rhea" id="RHEA:76235"/>
        <dbReference type="Rhea" id="RHEA-COMP:10468"/>
        <dbReference type="Rhea" id="RHEA-COMP:18655"/>
        <dbReference type="ChEBI" id="CHEBI:30616"/>
        <dbReference type="ChEBI" id="CHEBI:33019"/>
        <dbReference type="ChEBI" id="CHEBI:37563"/>
        <dbReference type="ChEBI" id="CHEBI:83071"/>
        <dbReference type="ChEBI" id="CHEBI:195187"/>
    </reaction>
</comment>
<feature type="binding site" evidence="11">
    <location>
        <position position="27"/>
    </location>
    <ligand>
        <name>ATP</name>
        <dbReference type="ChEBI" id="CHEBI:30616"/>
    </ligand>
</feature>
<evidence type="ECO:0000256" key="3">
    <source>
        <dbReference type="ARBA" id="ARBA00022694"/>
    </source>
</evidence>
<feature type="binding site" evidence="11">
    <location>
        <position position="111"/>
    </location>
    <ligand>
        <name>CTP</name>
        <dbReference type="ChEBI" id="CHEBI:37563"/>
    </ligand>
</feature>
<feature type="binding site" evidence="11">
    <location>
        <position position="160"/>
    </location>
    <ligand>
        <name>CTP</name>
        <dbReference type="ChEBI" id="CHEBI:37563"/>
    </ligand>
</feature>
<accession>A0ABU6ML39</accession>
<reference evidence="15 16" key="1">
    <citation type="submission" date="2023-03" db="EMBL/GenBank/DDBJ databases">
        <title>Bacillus Genome Sequencing.</title>
        <authorList>
            <person name="Dunlap C."/>
        </authorList>
    </citation>
    <scope>NUCLEOTIDE SEQUENCE [LARGE SCALE GENOMIC DNA]</scope>
    <source>
        <strain evidence="15 16">B-23453</strain>
    </source>
</reference>
<comment type="similarity">
    <text evidence="11">Belongs to the tRNA nucleotidyltransferase/poly(A) polymerase family. Bacterial CCA-adding enzyme type 3 subfamily.</text>
</comment>
<keyword evidence="4 11" id="KW-0548">Nucleotidyltransferase</keyword>
<evidence type="ECO:0000256" key="4">
    <source>
        <dbReference type="ARBA" id="ARBA00022695"/>
    </source>
</evidence>
<evidence type="ECO:0000313" key="16">
    <source>
        <dbReference type="Proteomes" id="UP001341444"/>
    </source>
</evidence>
<keyword evidence="10 11" id="KW-0694">RNA-binding</keyword>
<feature type="binding site" evidence="11">
    <location>
        <position position="30"/>
    </location>
    <ligand>
        <name>CTP</name>
        <dbReference type="ChEBI" id="CHEBI:37563"/>
    </ligand>
</feature>
<feature type="domain" description="Poly A polymerase head" evidence="12">
    <location>
        <begin position="22"/>
        <end position="141"/>
    </location>
</feature>
<dbReference type="InterPro" id="IPR032828">
    <property type="entry name" value="PolyA_RNA-bd"/>
</dbReference>
<feature type="domain" description="tRNA nucleotidyltransferase/poly(A) polymerase RNA and SrmB- binding" evidence="13">
    <location>
        <begin position="169"/>
        <end position="228"/>
    </location>
</feature>
<dbReference type="InterPro" id="IPR050264">
    <property type="entry name" value="Bact_CCA-adding_enz_type3_sf"/>
</dbReference>
<keyword evidence="16" id="KW-1185">Reference proteome</keyword>
<dbReference type="NCBIfam" id="NF009814">
    <property type="entry name" value="PRK13299.1"/>
    <property type="match status" value="1"/>
</dbReference>
<feature type="binding site" evidence="11">
    <location>
        <position position="154"/>
    </location>
    <ligand>
        <name>ATP</name>
        <dbReference type="ChEBI" id="CHEBI:30616"/>
    </ligand>
</feature>